<name>A0A381W980_9ZZZZ</name>
<reference evidence="2" key="1">
    <citation type="submission" date="2018-05" db="EMBL/GenBank/DDBJ databases">
        <authorList>
            <person name="Lanie J.A."/>
            <person name="Ng W.-L."/>
            <person name="Kazmierczak K.M."/>
            <person name="Andrzejewski T.M."/>
            <person name="Davidsen T.M."/>
            <person name="Wayne K.J."/>
            <person name="Tettelin H."/>
            <person name="Glass J.I."/>
            <person name="Rusch D."/>
            <person name="Podicherti R."/>
            <person name="Tsui H.-C.T."/>
            <person name="Winkler M.E."/>
        </authorList>
    </citation>
    <scope>NUCLEOTIDE SEQUENCE</scope>
</reference>
<dbReference type="InterPro" id="IPR004183">
    <property type="entry name" value="Xdiol_dOase_suB"/>
</dbReference>
<dbReference type="InterPro" id="IPR036622">
    <property type="entry name" value="LigA_sf"/>
</dbReference>
<dbReference type="SUPFAM" id="SSF53213">
    <property type="entry name" value="LigB-like"/>
    <property type="match status" value="1"/>
</dbReference>
<dbReference type="EMBL" id="UINC01011094">
    <property type="protein sequence ID" value="SVA49100.1"/>
    <property type="molecule type" value="Genomic_DNA"/>
</dbReference>
<evidence type="ECO:0000259" key="1">
    <source>
        <dbReference type="Pfam" id="PF02900"/>
    </source>
</evidence>
<accession>A0A381W980</accession>
<dbReference type="GO" id="GO:0016702">
    <property type="term" value="F:oxidoreductase activity, acting on single donors with incorporation of molecular oxygen, incorporation of two atoms of oxygen"/>
    <property type="evidence" value="ECO:0007669"/>
    <property type="project" value="UniProtKB-ARBA"/>
</dbReference>
<dbReference type="GO" id="GO:0008198">
    <property type="term" value="F:ferrous iron binding"/>
    <property type="evidence" value="ECO:0007669"/>
    <property type="project" value="InterPro"/>
</dbReference>
<protein>
    <recommendedName>
        <fullName evidence="1">Extradiol ring-cleavage dioxygenase class III enzyme subunit B domain-containing protein</fullName>
    </recommendedName>
</protein>
<proteinExistence type="predicted"/>
<dbReference type="Pfam" id="PF02900">
    <property type="entry name" value="LigB"/>
    <property type="match status" value="1"/>
</dbReference>
<dbReference type="SUPFAM" id="SSF48076">
    <property type="entry name" value="LigA subunit of an aromatic-ring-opening dioxygenase LigAB"/>
    <property type="match status" value="1"/>
</dbReference>
<dbReference type="AlphaFoldDB" id="A0A381W980"/>
<sequence length="352" mass="38726">MHTTIVGGAMLPHAPQFFTMPETEDKKTVARVKKVAAKIGKKLKALEPDLWIIFSNDHAEQFFHNTAPPFTLHVGGEASGKFAGHSFHWKIQGEIALELVRQLYKQGFDPAFTSTASIDYATGIPLTHLGVTSPVLPIYVNAYLPPQPTPERCYAFGQALEFCVTAMGLRTVVLASGGMSHFPGTDRYSNPALSWDKRVLARIAEGNLKSLAGYDEAELDENGNIELRCWACAAGMLGERKPDVVSMEPSWHHNYASLAWFKSQAVDYQAHYPSIKPELVALTSALHGLAHGTHERDQYLESPTAYADRFELIPEQRNSLIKMDVSAMLAMGVHPLVPFLARLNLGLDGGKS</sequence>
<feature type="domain" description="Extradiol ring-cleavage dioxygenase class III enzyme subunit B" evidence="1">
    <location>
        <begin position="9"/>
        <end position="246"/>
    </location>
</feature>
<evidence type="ECO:0000313" key="2">
    <source>
        <dbReference type="EMBL" id="SVA49100.1"/>
    </source>
</evidence>
<organism evidence="2">
    <name type="scientific">marine metagenome</name>
    <dbReference type="NCBI Taxonomy" id="408172"/>
    <lineage>
        <taxon>unclassified sequences</taxon>
        <taxon>metagenomes</taxon>
        <taxon>ecological metagenomes</taxon>
    </lineage>
</organism>
<dbReference type="Gene3D" id="3.40.830.10">
    <property type="entry name" value="LigB-like"/>
    <property type="match status" value="1"/>
</dbReference>
<dbReference type="Gene3D" id="1.10.700.10">
    <property type="entry name" value="Dioxygenase LigAB, LigA subunit"/>
    <property type="match status" value="1"/>
</dbReference>
<gene>
    <name evidence="2" type="ORF">METZ01_LOCUS101954</name>
</gene>